<dbReference type="OrthoDB" id="4150765at2759"/>
<dbReference type="GO" id="GO:0005525">
    <property type="term" value="F:GTP binding"/>
    <property type="evidence" value="ECO:0007669"/>
    <property type="project" value="UniProtKB-KW"/>
</dbReference>
<gene>
    <name evidence="4" type="ORF">TPAR_02617</name>
</gene>
<organism evidence="4 5">
    <name type="scientific">Tolypocladium paradoxum</name>
    <dbReference type="NCBI Taxonomy" id="94208"/>
    <lineage>
        <taxon>Eukaryota</taxon>
        <taxon>Fungi</taxon>
        <taxon>Dikarya</taxon>
        <taxon>Ascomycota</taxon>
        <taxon>Pezizomycotina</taxon>
        <taxon>Sordariomycetes</taxon>
        <taxon>Hypocreomycetidae</taxon>
        <taxon>Hypocreales</taxon>
        <taxon>Ophiocordycipitaceae</taxon>
        <taxon>Tolypocladium</taxon>
    </lineage>
</organism>
<name>A0A2S4L3X0_9HYPO</name>
<dbReference type="EMBL" id="PKSG01000274">
    <property type="protein sequence ID" value="POR37118.1"/>
    <property type="molecule type" value="Genomic_DNA"/>
</dbReference>
<dbReference type="AlphaFoldDB" id="A0A2S4L3X0"/>
<protein>
    <recommendedName>
        <fullName evidence="3">Septin-type G domain-containing protein</fullName>
    </recommendedName>
</protein>
<evidence type="ECO:0000259" key="3">
    <source>
        <dbReference type="PROSITE" id="PS51719"/>
    </source>
</evidence>
<keyword evidence="1" id="KW-0547">Nucleotide-binding</keyword>
<feature type="domain" description="Septin-type G" evidence="3">
    <location>
        <begin position="190"/>
        <end position="473"/>
    </location>
</feature>
<keyword evidence="1" id="KW-0342">GTP-binding</keyword>
<feature type="region of interest" description="Disordered" evidence="2">
    <location>
        <begin position="48"/>
        <end position="129"/>
    </location>
</feature>
<comment type="similarity">
    <text evidence="1">Belongs to the TRAFAC class TrmE-Era-EngA-EngB-Septin-like GTPase superfamily. Septin GTPase family.</text>
</comment>
<accession>A0A2S4L3X0</accession>
<dbReference type="PROSITE" id="PS51719">
    <property type="entry name" value="G_SEPTIN"/>
    <property type="match status" value="1"/>
</dbReference>
<dbReference type="InterPro" id="IPR027417">
    <property type="entry name" value="P-loop_NTPase"/>
</dbReference>
<proteinExistence type="inferred from homology"/>
<dbReference type="STRING" id="94208.A0A2S4L3X0"/>
<evidence type="ECO:0000256" key="2">
    <source>
        <dbReference type="SAM" id="MobiDB-lite"/>
    </source>
</evidence>
<evidence type="ECO:0000313" key="5">
    <source>
        <dbReference type="Proteomes" id="UP000237481"/>
    </source>
</evidence>
<feature type="region of interest" description="Disordered" evidence="2">
    <location>
        <begin position="1"/>
        <end position="28"/>
    </location>
</feature>
<dbReference type="Pfam" id="PF00735">
    <property type="entry name" value="Septin"/>
    <property type="match status" value="1"/>
</dbReference>
<dbReference type="InterPro" id="IPR030379">
    <property type="entry name" value="G_SEPTIN_dom"/>
</dbReference>
<reference evidence="4 5" key="1">
    <citation type="submission" date="2018-01" db="EMBL/GenBank/DDBJ databases">
        <title>Harnessing the power of phylogenomics to disentangle the directionality and signatures of interkingdom host jumping in the parasitic fungal genus Tolypocladium.</title>
        <authorList>
            <person name="Quandt C.A."/>
            <person name="Patterson W."/>
            <person name="Spatafora J.W."/>
        </authorList>
    </citation>
    <scope>NUCLEOTIDE SEQUENCE [LARGE SCALE GENOMIC DNA]</scope>
    <source>
        <strain evidence="4 5">NRBC 100945</strain>
    </source>
</reference>
<dbReference type="Proteomes" id="UP000237481">
    <property type="component" value="Unassembled WGS sequence"/>
</dbReference>
<evidence type="ECO:0000313" key="4">
    <source>
        <dbReference type="EMBL" id="POR37118.1"/>
    </source>
</evidence>
<keyword evidence="5" id="KW-1185">Reference proteome</keyword>
<dbReference type="Gene3D" id="3.40.50.300">
    <property type="entry name" value="P-loop containing nucleotide triphosphate hydrolases"/>
    <property type="match status" value="1"/>
</dbReference>
<sequence length="628" mass="68578">MRPVPAPADASGNRGARTADPDVLSPNMRAAPLSCFITTEADLELDSAELEPRARSHVCKRSRSSSPSLSGRSERRLRQASPSLSSDMDLGISQPMTPVFTGAFGPGSAISVPSSPGNTSSTSPSEERGSIAVSFAELSPGRSPHQQPTASVAGSTVPQLVMPSLTVPRRRPFSDVGKSLGKLKLLVAGQAELQAALLIGGAGIGKTSLILSMAQCCDHIVHMDSVNPSTAHKVAEIHASTRPHPWWRADLDPAAYVKRRRRSSTTDEILDRNLCFASQPALQYVESELLRLCDKPIEDADLCALLSGGGESIVDGVLYMLPHAGKLRILCSSESTRGPDPADIQCIKSLQGMTNIIPLLARADELTDEEIRLSRDRIRKSLGDEDFELFSFANPEPARELELPNVYAVSSATRPDRDTIDASILMSSEYMQPLVTTELGELVHRIFSLDGSSWLRHSAAVKSVNWRRRRLRDSTSRSALACRRLTSGEALVPYAATNPYIERQCWGRMELSSWAEGLRRSLDSERFDRSRQFLGPEVARRGMPVATTTRRHQRQSRSHLVAQPINTNHQDPLGLLELASQIKHGGSITLELLSSLGILGCLAAWLIRPELAHHWDVRLPPAWCLTTC</sequence>
<comment type="caution">
    <text evidence="4">The sequence shown here is derived from an EMBL/GenBank/DDBJ whole genome shotgun (WGS) entry which is preliminary data.</text>
</comment>
<feature type="compositionally biased region" description="Low complexity" evidence="2">
    <location>
        <begin position="111"/>
        <end position="124"/>
    </location>
</feature>
<evidence type="ECO:0000256" key="1">
    <source>
        <dbReference type="RuleBase" id="RU004560"/>
    </source>
</evidence>